<proteinExistence type="predicted"/>
<sequence length="117" mass="12963">MYVTRSFVNTASLRQNPNPGLSSHNYISPSCLTFLTSDIPTKHPQADQDPSQRQRGRLHQYPGYPAAVAVTLHQHHWVHLSVRRSCGLSCKSKAGLTSHMRGASCRGGVQSRTTSHR</sequence>
<reference evidence="2" key="1">
    <citation type="submission" date="2021-05" db="EMBL/GenBank/DDBJ databases">
        <authorList>
            <person name="Alioto T."/>
            <person name="Alioto T."/>
            <person name="Gomez Garrido J."/>
        </authorList>
    </citation>
    <scope>NUCLEOTIDE SEQUENCE</scope>
</reference>
<accession>A0A8D9FIR8</accession>
<feature type="region of interest" description="Disordered" evidence="1">
    <location>
        <begin position="38"/>
        <end position="58"/>
    </location>
</feature>
<feature type="region of interest" description="Disordered" evidence="1">
    <location>
        <begin position="97"/>
        <end position="117"/>
    </location>
</feature>
<evidence type="ECO:0000313" key="2">
    <source>
        <dbReference type="EMBL" id="CAG6791009.1"/>
    </source>
</evidence>
<dbReference type="EMBL" id="HBUF01673898">
    <property type="protein sequence ID" value="CAG6791009.1"/>
    <property type="molecule type" value="Transcribed_RNA"/>
</dbReference>
<protein>
    <submittedName>
        <fullName evidence="2">Uncharacterized protein</fullName>
    </submittedName>
</protein>
<dbReference type="AlphaFoldDB" id="A0A8D9FIR8"/>
<organism evidence="2">
    <name type="scientific">Cacopsylla melanoneura</name>
    <dbReference type="NCBI Taxonomy" id="428564"/>
    <lineage>
        <taxon>Eukaryota</taxon>
        <taxon>Metazoa</taxon>
        <taxon>Ecdysozoa</taxon>
        <taxon>Arthropoda</taxon>
        <taxon>Hexapoda</taxon>
        <taxon>Insecta</taxon>
        <taxon>Pterygota</taxon>
        <taxon>Neoptera</taxon>
        <taxon>Paraneoptera</taxon>
        <taxon>Hemiptera</taxon>
        <taxon>Sternorrhyncha</taxon>
        <taxon>Psylloidea</taxon>
        <taxon>Psyllidae</taxon>
        <taxon>Psyllinae</taxon>
        <taxon>Cacopsylla</taxon>
    </lineage>
</organism>
<dbReference type="EMBL" id="HBUF01673894">
    <property type="protein sequence ID" value="CAG6791003.1"/>
    <property type="molecule type" value="Transcribed_RNA"/>
</dbReference>
<feature type="compositionally biased region" description="Basic and acidic residues" evidence="1">
    <location>
        <begin position="40"/>
        <end position="52"/>
    </location>
</feature>
<name>A0A8D9FIR8_9HEMI</name>
<evidence type="ECO:0000256" key="1">
    <source>
        <dbReference type="SAM" id="MobiDB-lite"/>
    </source>
</evidence>